<dbReference type="PANTHER" id="PTHR24271:SF81">
    <property type="entry name" value="GRANZYME B"/>
    <property type="match status" value="1"/>
</dbReference>
<accession>A0A8C3QIA6</accession>
<organism evidence="9 10">
    <name type="scientific">Cyanoderma ruficeps</name>
    <name type="common">rufous-capped babbler</name>
    <dbReference type="NCBI Taxonomy" id="181631"/>
    <lineage>
        <taxon>Eukaryota</taxon>
        <taxon>Metazoa</taxon>
        <taxon>Chordata</taxon>
        <taxon>Craniata</taxon>
        <taxon>Vertebrata</taxon>
        <taxon>Euteleostomi</taxon>
        <taxon>Archelosauria</taxon>
        <taxon>Archosauria</taxon>
        <taxon>Dinosauria</taxon>
        <taxon>Saurischia</taxon>
        <taxon>Theropoda</taxon>
        <taxon>Coelurosauria</taxon>
        <taxon>Aves</taxon>
        <taxon>Neognathae</taxon>
        <taxon>Neoaves</taxon>
        <taxon>Telluraves</taxon>
        <taxon>Australaves</taxon>
        <taxon>Passeriformes</taxon>
        <taxon>Sylvioidea</taxon>
        <taxon>Timaliidae</taxon>
        <taxon>Cyanoderma</taxon>
    </lineage>
</organism>
<keyword evidence="10" id="KW-1185">Reference proteome</keyword>
<keyword evidence="6" id="KW-1015">Disulfide bond</keyword>
<dbReference type="PANTHER" id="PTHR24271">
    <property type="entry name" value="KALLIKREIN-RELATED"/>
    <property type="match status" value="1"/>
</dbReference>
<dbReference type="GO" id="GO:0006508">
    <property type="term" value="P:proteolysis"/>
    <property type="evidence" value="ECO:0007669"/>
    <property type="project" value="UniProtKB-KW"/>
</dbReference>
<evidence type="ECO:0000313" key="10">
    <source>
        <dbReference type="Proteomes" id="UP000694396"/>
    </source>
</evidence>
<evidence type="ECO:0000256" key="1">
    <source>
        <dbReference type="ARBA" id="ARBA00022670"/>
    </source>
</evidence>
<dbReference type="PRINTS" id="PR00722">
    <property type="entry name" value="CHYMOTRYPSIN"/>
</dbReference>
<sequence length="301" mass="33628">MDTEESILGKVPASPSLLSLLSYFPLSSYLSPQTVPETSEALQALELCPQMAFQSPRGRCGQIIGGREVKPHSRPYMAYLIIQNGSKPNFCGGFLIRSDAVLSAAHCVDKKGITVILGAHNIRDQEVSQQKFRVRQWVIHPEYSRDGFKNDILLLKLESKARINKNVQLISIPGNNEHVRVGADCEVAGWGLTSLRGDTTNVMREVELKVQKEEICQKEFWKYQPQSMICVGDDSHEKASYKGDSGGPLICKQKAHGIVSHGLKEDVFPVVFTRISYFAPWIREQLRNFALQELPDSPSSD</sequence>
<evidence type="ECO:0000256" key="4">
    <source>
        <dbReference type="ARBA" id="ARBA00022825"/>
    </source>
</evidence>
<evidence type="ECO:0000256" key="7">
    <source>
        <dbReference type="RuleBase" id="RU363034"/>
    </source>
</evidence>
<reference evidence="9" key="2">
    <citation type="submission" date="2025-09" db="UniProtKB">
        <authorList>
            <consortium name="Ensembl"/>
        </authorList>
    </citation>
    <scope>IDENTIFICATION</scope>
</reference>
<dbReference type="PROSITE" id="PS00135">
    <property type="entry name" value="TRYPSIN_SER"/>
    <property type="match status" value="1"/>
</dbReference>
<name>A0A8C3QIA6_9PASS</name>
<dbReference type="PROSITE" id="PS00134">
    <property type="entry name" value="TRYPSIN_HIS"/>
    <property type="match status" value="1"/>
</dbReference>
<dbReference type="InterPro" id="IPR009003">
    <property type="entry name" value="Peptidase_S1_PA"/>
</dbReference>
<dbReference type="InterPro" id="IPR001254">
    <property type="entry name" value="Trypsin_dom"/>
</dbReference>
<dbReference type="InterPro" id="IPR043504">
    <property type="entry name" value="Peptidase_S1_PA_chymotrypsin"/>
</dbReference>
<keyword evidence="5" id="KW-0865">Zymogen</keyword>
<dbReference type="Ensembl" id="ENSCRFT00000006817.1">
    <property type="protein sequence ID" value="ENSCRFP00000006581.1"/>
    <property type="gene ID" value="ENSCRFG00000005111.1"/>
</dbReference>
<dbReference type="InterPro" id="IPR018114">
    <property type="entry name" value="TRYPSIN_HIS"/>
</dbReference>
<keyword evidence="1 7" id="KW-0645">Protease</keyword>
<dbReference type="FunFam" id="2.40.10.10:FF:000014">
    <property type="entry name" value="Complement factor D"/>
    <property type="match status" value="1"/>
</dbReference>
<dbReference type="SMART" id="SM00020">
    <property type="entry name" value="Tryp_SPc"/>
    <property type="match status" value="1"/>
</dbReference>
<protein>
    <recommendedName>
        <fullName evidence="8">Peptidase S1 domain-containing protein</fullName>
    </recommendedName>
</protein>
<dbReference type="InterPro" id="IPR001314">
    <property type="entry name" value="Peptidase_S1A"/>
</dbReference>
<dbReference type="PROSITE" id="PS50240">
    <property type="entry name" value="TRYPSIN_DOM"/>
    <property type="match status" value="1"/>
</dbReference>
<keyword evidence="4 7" id="KW-0720">Serine protease</keyword>
<evidence type="ECO:0000256" key="2">
    <source>
        <dbReference type="ARBA" id="ARBA00022729"/>
    </source>
</evidence>
<dbReference type="CDD" id="cd00190">
    <property type="entry name" value="Tryp_SPc"/>
    <property type="match status" value="1"/>
</dbReference>
<dbReference type="FunFam" id="2.40.10.10:FF:000068">
    <property type="entry name" value="transmembrane protease serine 2"/>
    <property type="match status" value="1"/>
</dbReference>
<dbReference type="SUPFAM" id="SSF50494">
    <property type="entry name" value="Trypsin-like serine proteases"/>
    <property type="match status" value="1"/>
</dbReference>
<dbReference type="InterPro" id="IPR033116">
    <property type="entry name" value="TRYPSIN_SER"/>
</dbReference>
<reference evidence="9" key="1">
    <citation type="submission" date="2025-08" db="UniProtKB">
        <authorList>
            <consortium name="Ensembl"/>
        </authorList>
    </citation>
    <scope>IDENTIFICATION</scope>
</reference>
<keyword evidence="3 7" id="KW-0378">Hydrolase</keyword>
<evidence type="ECO:0000313" key="9">
    <source>
        <dbReference type="Ensembl" id="ENSCRFP00000006581.1"/>
    </source>
</evidence>
<feature type="domain" description="Peptidase S1" evidence="8">
    <location>
        <begin position="63"/>
        <end position="287"/>
    </location>
</feature>
<proteinExistence type="predicted"/>
<dbReference type="GO" id="GO:0005737">
    <property type="term" value="C:cytoplasm"/>
    <property type="evidence" value="ECO:0007669"/>
    <property type="project" value="TreeGrafter"/>
</dbReference>
<dbReference type="Pfam" id="PF00089">
    <property type="entry name" value="Trypsin"/>
    <property type="match status" value="1"/>
</dbReference>
<evidence type="ECO:0000256" key="3">
    <source>
        <dbReference type="ARBA" id="ARBA00022801"/>
    </source>
</evidence>
<keyword evidence="2" id="KW-0732">Signal</keyword>
<evidence type="ECO:0000259" key="8">
    <source>
        <dbReference type="PROSITE" id="PS50240"/>
    </source>
</evidence>
<dbReference type="Gene3D" id="2.40.10.10">
    <property type="entry name" value="Trypsin-like serine proteases"/>
    <property type="match status" value="2"/>
</dbReference>
<dbReference type="Proteomes" id="UP000694396">
    <property type="component" value="Unplaced"/>
</dbReference>
<dbReference type="GO" id="GO:0004252">
    <property type="term" value="F:serine-type endopeptidase activity"/>
    <property type="evidence" value="ECO:0007669"/>
    <property type="project" value="InterPro"/>
</dbReference>
<evidence type="ECO:0000256" key="6">
    <source>
        <dbReference type="ARBA" id="ARBA00023157"/>
    </source>
</evidence>
<dbReference type="AlphaFoldDB" id="A0A8C3QIA6"/>
<evidence type="ECO:0000256" key="5">
    <source>
        <dbReference type="ARBA" id="ARBA00023145"/>
    </source>
</evidence>